<reference evidence="2 3" key="1">
    <citation type="journal article" date="2023" name="Arcadia Sci">
        <title>De novo assembly of a long-read Amblyomma americanum tick genome.</title>
        <authorList>
            <person name="Chou S."/>
            <person name="Poskanzer K.E."/>
            <person name="Rollins M."/>
            <person name="Thuy-Boun P.S."/>
        </authorList>
    </citation>
    <scope>NUCLEOTIDE SEQUENCE [LARGE SCALE GENOMIC DNA]</scope>
    <source>
        <strain evidence="2">F_SG_1</strain>
        <tissue evidence="2">Salivary glands</tissue>
    </source>
</reference>
<keyword evidence="3" id="KW-1185">Reference proteome</keyword>
<evidence type="ECO:0000313" key="3">
    <source>
        <dbReference type="Proteomes" id="UP001321473"/>
    </source>
</evidence>
<dbReference type="Proteomes" id="UP001321473">
    <property type="component" value="Unassembled WGS sequence"/>
</dbReference>
<organism evidence="2 3">
    <name type="scientific">Amblyomma americanum</name>
    <name type="common">Lone star tick</name>
    <dbReference type="NCBI Taxonomy" id="6943"/>
    <lineage>
        <taxon>Eukaryota</taxon>
        <taxon>Metazoa</taxon>
        <taxon>Ecdysozoa</taxon>
        <taxon>Arthropoda</taxon>
        <taxon>Chelicerata</taxon>
        <taxon>Arachnida</taxon>
        <taxon>Acari</taxon>
        <taxon>Parasitiformes</taxon>
        <taxon>Ixodida</taxon>
        <taxon>Ixodoidea</taxon>
        <taxon>Ixodidae</taxon>
        <taxon>Amblyomminae</taxon>
        <taxon>Amblyomma</taxon>
    </lineage>
</organism>
<name>A0AAQ4DIW0_AMBAM</name>
<dbReference type="EMBL" id="JARKHS020030115">
    <property type="protein sequence ID" value="KAK8762400.1"/>
    <property type="molecule type" value="Genomic_DNA"/>
</dbReference>
<protein>
    <submittedName>
        <fullName evidence="2">Uncharacterized protein</fullName>
    </submittedName>
</protein>
<gene>
    <name evidence="2" type="ORF">V5799_026332</name>
</gene>
<dbReference type="AlphaFoldDB" id="A0AAQ4DIW0"/>
<evidence type="ECO:0000256" key="1">
    <source>
        <dbReference type="SAM" id="MobiDB-lite"/>
    </source>
</evidence>
<feature type="region of interest" description="Disordered" evidence="1">
    <location>
        <begin position="100"/>
        <end position="120"/>
    </location>
</feature>
<sequence>MYRDFNKNGTTAGSGAIQWPHYARIHSFLGSLPMNDPSLVQETRCSGGATVEEIVLGMVVGADTGTAEDGSPALENLQEPALNADDNRAGGFAAESAAIEDGGAEGQAGIREQQNPRKRLRTASSDFRQALLMEQRMLRESLEACHSREMEMRQRHLTLQEKMVNAITKFFESS</sequence>
<evidence type="ECO:0000313" key="2">
    <source>
        <dbReference type="EMBL" id="KAK8762400.1"/>
    </source>
</evidence>
<proteinExistence type="predicted"/>
<accession>A0AAQ4DIW0</accession>
<comment type="caution">
    <text evidence="2">The sequence shown here is derived from an EMBL/GenBank/DDBJ whole genome shotgun (WGS) entry which is preliminary data.</text>
</comment>